<dbReference type="EMBL" id="JAHYXK010000031">
    <property type="protein sequence ID" value="MBW7469248.1"/>
    <property type="molecule type" value="Genomic_DNA"/>
</dbReference>
<gene>
    <name evidence="2" type="ORF">K0O23_19405</name>
</gene>
<keyword evidence="3" id="KW-1185">Reference proteome</keyword>
<dbReference type="InterPro" id="IPR014973">
    <property type="entry name" value="DUF1835"/>
</dbReference>
<accession>A0ABS7CZG8</accession>
<protein>
    <submittedName>
        <fullName evidence="2">DUF1835 domain-containing protein</fullName>
    </submittedName>
</protein>
<sequence length="304" mass="34771">MKKLPSLHILNGDASLPAFEAANLPGQVLIWREVLSEGPAIGSLPEQEFWQKRQEFITQTYNETPDGYSLKVLDVLEKLNMAHAFFEVILWFDADLMCQVNLLYLLQKLSQVKPGVISVCTPADGKSIGYLTADALHQVFENRQMQKEYQLQQAQQLWQLYAGPDPMQLQAYLQQHDICIPNLQKALELHLRRFPNCKTGLTEPETLLLQSVKNGSSTVKQVIKQFWEKQPAFGFGDWQLEYMLQELQPELVQEKEPLSLTPLAEKVLQGEEAFKHKPQWIGGAYITPNQGWCFDTNKQTLQPC</sequence>
<dbReference type="RefSeq" id="WP_219879121.1">
    <property type="nucleotide sequence ID" value="NZ_JAHYXK010000031.1"/>
</dbReference>
<comment type="caution">
    <text evidence="2">The sequence shown here is derived from an EMBL/GenBank/DDBJ whole genome shotgun (WGS) entry which is preliminary data.</text>
</comment>
<feature type="domain" description="DUF1835" evidence="1">
    <location>
        <begin position="18"/>
        <end position="115"/>
    </location>
</feature>
<proteinExistence type="predicted"/>
<evidence type="ECO:0000259" key="1">
    <source>
        <dbReference type="Pfam" id="PF08874"/>
    </source>
</evidence>
<evidence type="ECO:0000313" key="3">
    <source>
        <dbReference type="Proteomes" id="UP000813018"/>
    </source>
</evidence>
<reference evidence="2 3" key="1">
    <citation type="journal article" date="2016" name="Int. J. Syst. Evol. Microbiol.">
        <title>Pontibacter aydingkolensis sp. nov., isolated from soil of a salt lake.</title>
        <authorList>
            <person name="Osman G."/>
            <person name="Zhang T."/>
            <person name="Lou K."/>
            <person name="Gao Y."/>
            <person name="Chang W."/>
            <person name="Lin Q."/>
            <person name="Yang H.M."/>
            <person name="Huo X.D."/>
            <person name="Wang N."/>
        </authorList>
    </citation>
    <scope>NUCLEOTIDE SEQUENCE [LARGE SCALE GENOMIC DNA]</scope>
    <source>
        <strain evidence="2 3">KACC 19255</strain>
    </source>
</reference>
<dbReference type="Pfam" id="PF08874">
    <property type="entry name" value="DUF1835"/>
    <property type="match status" value="1"/>
</dbReference>
<organism evidence="2 3">
    <name type="scientific">Pontibacter aydingkolensis</name>
    <dbReference type="NCBI Taxonomy" id="1911536"/>
    <lineage>
        <taxon>Bacteria</taxon>
        <taxon>Pseudomonadati</taxon>
        <taxon>Bacteroidota</taxon>
        <taxon>Cytophagia</taxon>
        <taxon>Cytophagales</taxon>
        <taxon>Hymenobacteraceae</taxon>
        <taxon>Pontibacter</taxon>
    </lineage>
</organism>
<name>A0ABS7CZG8_9BACT</name>
<evidence type="ECO:0000313" key="2">
    <source>
        <dbReference type="EMBL" id="MBW7469248.1"/>
    </source>
</evidence>
<dbReference type="Proteomes" id="UP000813018">
    <property type="component" value="Unassembled WGS sequence"/>
</dbReference>